<protein>
    <recommendedName>
        <fullName evidence="3">USP domain-containing protein</fullName>
    </recommendedName>
</protein>
<feature type="non-terminal residue" evidence="1">
    <location>
        <position position="261"/>
    </location>
</feature>
<name>A0A5C3N279_9AGAM</name>
<organism evidence="1 2">
    <name type="scientific">Heliocybe sulcata</name>
    <dbReference type="NCBI Taxonomy" id="5364"/>
    <lineage>
        <taxon>Eukaryota</taxon>
        <taxon>Fungi</taxon>
        <taxon>Dikarya</taxon>
        <taxon>Basidiomycota</taxon>
        <taxon>Agaricomycotina</taxon>
        <taxon>Agaricomycetes</taxon>
        <taxon>Gloeophyllales</taxon>
        <taxon>Gloeophyllaceae</taxon>
        <taxon>Heliocybe</taxon>
    </lineage>
</organism>
<evidence type="ECO:0008006" key="3">
    <source>
        <dbReference type="Google" id="ProtNLM"/>
    </source>
</evidence>
<sequence length="261" mass="30264">YSCAYDALLNVFYNIWAENTPKWSRRMRLNEHMNILINSFEKTKEHHMTLEQARDDLRIHLNNLNRMKFPMRRGAGTSVADLCETLLATESMGSVISICTKCHNKIEVPIDQLMFTCYRNSRRDNLQEALSHSVKQWLKSNLNRNGTYIGVKCCRTNIKSISTLEKLPRIIAFHLEGTKLIPDKSFSLTIETKRIYHLRGLVYFGEYHFTSRFITKDKNIWFNDGMVTGRSCTLEGNLRDTNLETLLQAGNKTVTLAIYAE</sequence>
<reference evidence="1 2" key="1">
    <citation type="journal article" date="2019" name="Nat. Ecol. Evol.">
        <title>Megaphylogeny resolves global patterns of mushroom evolution.</title>
        <authorList>
            <person name="Varga T."/>
            <person name="Krizsan K."/>
            <person name="Foldi C."/>
            <person name="Dima B."/>
            <person name="Sanchez-Garcia M."/>
            <person name="Sanchez-Ramirez S."/>
            <person name="Szollosi G.J."/>
            <person name="Szarkandi J.G."/>
            <person name="Papp V."/>
            <person name="Albert L."/>
            <person name="Andreopoulos W."/>
            <person name="Angelini C."/>
            <person name="Antonin V."/>
            <person name="Barry K.W."/>
            <person name="Bougher N.L."/>
            <person name="Buchanan P."/>
            <person name="Buyck B."/>
            <person name="Bense V."/>
            <person name="Catcheside P."/>
            <person name="Chovatia M."/>
            <person name="Cooper J."/>
            <person name="Damon W."/>
            <person name="Desjardin D."/>
            <person name="Finy P."/>
            <person name="Geml J."/>
            <person name="Haridas S."/>
            <person name="Hughes K."/>
            <person name="Justo A."/>
            <person name="Karasinski D."/>
            <person name="Kautmanova I."/>
            <person name="Kiss B."/>
            <person name="Kocsube S."/>
            <person name="Kotiranta H."/>
            <person name="LaButti K.M."/>
            <person name="Lechner B.E."/>
            <person name="Liimatainen K."/>
            <person name="Lipzen A."/>
            <person name="Lukacs Z."/>
            <person name="Mihaltcheva S."/>
            <person name="Morgado L.N."/>
            <person name="Niskanen T."/>
            <person name="Noordeloos M.E."/>
            <person name="Ohm R.A."/>
            <person name="Ortiz-Santana B."/>
            <person name="Ovrebo C."/>
            <person name="Racz N."/>
            <person name="Riley R."/>
            <person name="Savchenko A."/>
            <person name="Shiryaev A."/>
            <person name="Soop K."/>
            <person name="Spirin V."/>
            <person name="Szebenyi C."/>
            <person name="Tomsovsky M."/>
            <person name="Tulloss R.E."/>
            <person name="Uehling J."/>
            <person name="Grigoriev I.V."/>
            <person name="Vagvolgyi C."/>
            <person name="Papp T."/>
            <person name="Martin F.M."/>
            <person name="Miettinen O."/>
            <person name="Hibbett D.S."/>
            <person name="Nagy L.G."/>
        </authorList>
    </citation>
    <scope>NUCLEOTIDE SEQUENCE [LARGE SCALE GENOMIC DNA]</scope>
    <source>
        <strain evidence="1 2">OMC1185</strain>
    </source>
</reference>
<accession>A0A5C3N279</accession>
<feature type="non-terminal residue" evidence="1">
    <location>
        <position position="1"/>
    </location>
</feature>
<dbReference type="EMBL" id="ML213513">
    <property type="protein sequence ID" value="TFK50516.1"/>
    <property type="molecule type" value="Genomic_DNA"/>
</dbReference>
<evidence type="ECO:0000313" key="1">
    <source>
        <dbReference type="EMBL" id="TFK50516.1"/>
    </source>
</evidence>
<dbReference type="Proteomes" id="UP000305948">
    <property type="component" value="Unassembled WGS sequence"/>
</dbReference>
<evidence type="ECO:0000313" key="2">
    <source>
        <dbReference type="Proteomes" id="UP000305948"/>
    </source>
</evidence>
<gene>
    <name evidence="1" type="ORF">OE88DRAFT_1596590</name>
</gene>
<dbReference type="OrthoDB" id="2629491at2759"/>
<dbReference type="AlphaFoldDB" id="A0A5C3N279"/>
<keyword evidence="2" id="KW-1185">Reference proteome</keyword>
<proteinExistence type="predicted"/>